<protein>
    <submittedName>
        <fullName evidence="2">Uncharacterized protein</fullName>
    </submittedName>
</protein>
<sequence length="136" mass="14560">MPPECRPEVEEATAGIVGRSQMAAVAATTKSNRGIAMDRRQQTSRVGEERLESIAVLVLAMPIPLSAVSLNKNIALALEKEGETLDETNGGFGTVLKREELRLVEKGRTTVEMGLSSGRDERSSRDGHSGGDEAQP</sequence>
<evidence type="ECO:0000256" key="1">
    <source>
        <dbReference type="SAM" id="MobiDB-lite"/>
    </source>
</evidence>
<dbReference type="EMBL" id="JACMSC010000003">
    <property type="protein sequence ID" value="KAG6528867.1"/>
    <property type="molecule type" value="Genomic_DNA"/>
</dbReference>
<evidence type="ECO:0000313" key="2">
    <source>
        <dbReference type="EMBL" id="KAG6528867.1"/>
    </source>
</evidence>
<keyword evidence="3" id="KW-1185">Reference proteome</keyword>
<feature type="region of interest" description="Disordered" evidence="1">
    <location>
        <begin position="107"/>
        <end position="136"/>
    </location>
</feature>
<reference evidence="2 3" key="1">
    <citation type="submission" date="2020-08" db="EMBL/GenBank/DDBJ databases">
        <title>Plant Genome Project.</title>
        <authorList>
            <person name="Zhang R.-G."/>
        </authorList>
    </citation>
    <scope>NUCLEOTIDE SEQUENCE [LARGE SCALE GENOMIC DNA]</scope>
    <source>
        <tissue evidence="2">Rhizome</tissue>
    </source>
</reference>
<proteinExistence type="predicted"/>
<gene>
    <name evidence="2" type="ORF">ZIOFF_011059</name>
</gene>
<accession>A0A8J5HWW4</accession>
<dbReference type="Proteomes" id="UP000734854">
    <property type="component" value="Unassembled WGS sequence"/>
</dbReference>
<feature type="compositionally biased region" description="Basic and acidic residues" evidence="1">
    <location>
        <begin position="118"/>
        <end position="136"/>
    </location>
</feature>
<evidence type="ECO:0000313" key="3">
    <source>
        <dbReference type="Proteomes" id="UP000734854"/>
    </source>
</evidence>
<name>A0A8J5HWW4_ZINOF</name>
<comment type="caution">
    <text evidence="2">The sequence shown here is derived from an EMBL/GenBank/DDBJ whole genome shotgun (WGS) entry which is preliminary data.</text>
</comment>
<dbReference type="AlphaFoldDB" id="A0A8J5HWW4"/>
<organism evidence="2 3">
    <name type="scientific">Zingiber officinale</name>
    <name type="common">Ginger</name>
    <name type="synonym">Amomum zingiber</name>
    <dbReference type="NCBI Taxonomy" id="94328"/>
    <lineage>
        <taxon>Eukaryota</taxon>
        <taxon>Viridiplantae</taxon>
        <taxon>Streptophyta</taxon>
        <taxon>Embryophyta</taxon>
        <taxon>Tracheophyta</taxon>
        <taxon>Spermatophyta</taxon>
        <taxon>Magnoliopsida</taxon>
        <taxon>Liliopsida</taxon>
        <taxon>Zingiberales</taxon>
        <taxon>Zingiberaceae</taxon>
        <taxon>Zingiber</taxon>
    </lineage>
</organism>